<name>A0AAV7LW65_PLEWA</name>
<dbReference type="Proteomes" id="UP001066276">
    <property type="component" value="Chromosome 11"/>
</dbReference>
<dbReference type="AlphaFoldDB" id="A0AAV7LW65"/>
<evidence type="ECO:0000313" key="2">
    <source>
        <dbReference type="EMBL" id="KAJ1093798.1"/>
    </source>
</evidence>
<feature type="compositionally biased region" description="Polar residues" evidence="1">
    <location>
        <begin position="21"/>
        <end position="35"/>
    </location>
</feature>
<gene>
    <name evidence="2" type="ORF">NDU88_006890</name>
</gene>
<reference evidence="2" key="1">
    <citation type="journal article" date="2022" name="bioRxiv">
        <title>Sequencing and chromosome-scale assembly of the giantPleurodeles waltlgenome.</title>
        <authorList>
            <person name="Brown T."/>
            <person name="Elewa A."/>
            <person name="Iarovenko S."/>
            <person name="Subramanian E."/>
            <person name="Araus A.J."/>
            <person name="Petzold A."/>
            <person name="Susuki M."/>
            <person name="Suzuki K.-i.T."/>
            <person name="Hayashi T."/>
            <person name="Toyoda A."/>
            <person name="Oliveira C."/>
            <person name="Osipova E."/>
            <person name="Leigh N.D."/>
            <person name="Simon A."/>
            <person name="Yun M.H."/>
        </authorList>
    </citation>
    <scope>NUCLEOTIDE SEQUENCE</scope>
    <source>
        <strain evidence="2">20211129_DDA</strain>
        <tissue evidence="2">Liver</tissue>
    </source>
</reference>
<comment type="caution">
    <text evidence="2">The sequence shown here is derived from an EMBL/GenBank/DDBJ whole genome shotgun (WGS) entry which is preliminary data.</text>
</comment>
<proteinExistence type="predicted"/>
<evidence type="ECO:0000256" key="1">
    <source>
        <dbReference type="SAM" id="MobiDB-lite"/>
    </source>
</evidence>
<accession>A0AAV7LW65</accession>
<sequence>MAGNHRRGAPQVSLGLTLPFSLQHSSPVGPSSLSQPRRVHPAVAAIFTTPSRDRPGRRTKAERRLSTRSPQLTSHWAPGTPGSHE</sequence>
<feature type="region of interest" description="Disordered" evidence="1">
    <location>
        <begin position="21"/>
        <end position="85"/>
    </location>
</feature>
<evidence type="ECO:0000313" key="3">
    <source>
        <dbReference type="Proteomes" id="UP001066276"/>
    </source>
</evidence>
<dbReference type="EMBL" id="JANPWB010000015">
    <property type="protein sequence ID" value="KAJ1093798.1"/>
    <property type="molecule type" value="Genomic_DNA"/>
</dbReference>
<evidence type="ECO:0008006" key="4">
    <source>
        <dbReference type="Google" id="ProtNLM"/>
    </source>
</evidence>
<organism evidence="2 3">
    <name type="scientific">Pleurodeles waltl</name>
    <name type="common">Iberian ribbed newt</name>
    <dbReference type="NCBI Taxonomy" id="8319"/>
    <lineage>
        <taxon>Eukaryota</taxon>
        <taxon>Metazoa</taxon>
        <taxon>Chordata</taxon>
        <taxon>Craniata</taxon>
        <taxon>Vertebrata</taxon>
        <taxon>Euteleostomi</taxon>
        <taxon>Amphibia</taxon>
        <taxon>Batrachia</taxon>
        <taxon>Caudata</taxon>
        <taxon>Salamandroidea</taxon>
        <taxon>Salamandridae</taxon>
        <taxon>Pleurodelinae</taxon>
        <taxon>Pleurodeles</taxon>
    </lineage>
</organism>
<protein>
    <recommendedName>
        <fullName evidence="4">Secreted protein</fullName>
    </recommendedName>
</protein>
<keyword evidence="3" id="KW-1185">Reference proteome</keyword>